<dbReference type="CDD" id="cd05466">
    <property type="entry name" value="PBP2_LTTR_substrate"/>
    <property type="match status" value="1"/>
</dbReference>
<dbReference type="InterPro" id="IPR000847">
    <property type="entry name" value="LysR_HTH_N"/>
</dbReference>
<evidence type="ECO:0000313" key="6">
    <source>
        <dbReference type="EMBL" id="NIH53195.1"/>
    </source>
</evidence>
<dbReference type="GO" id="GO:0003700">
    <property type="term" value="F:DNA-binding transcription factor activity"/>
    <property type="evidence" value="ECO:0007669"/>
    <property type="project" value="InterPro"/>
</dbReference>
<protein>
    <submittedName>
        <fullName evidence="6">DNA-binding transcriptional LysR family regulator</fullName>
    </submittedName>
</protein>
<evidence type="ECO:0000256" key="2">
    <source>
        <dbReference type="ARBA" id="ARBA00023015"/>
    </source>
</evidence>
<evidence type="ECO:0000259" key="5">
    <source>
        <dbReference type="PROSITE" id="PS50931"/>
    </source>
</evidence>
<dbReference type="SUPFAM" id="SSF53850">
    <property type="entry name" value="Periplasmic binding protein-like II"/>
    <property type="match status" value="1"/>
</dbReference>
<dbReference type="InterPro" id="IPR036390">
    <property type="entry name" value="WH_DNA-bd_sf"/>
</dbReference>
<dbReference type="PANTHER" id="PTHR30346:SF28">
    <property type="entry name" value="HTH-TYPE TRANSCRIPTIONAL REGULATOR CYNR"/>
    <property type="match status" value="1"/>
</dbReference>
<dbReference type="EMBL" id="JAAMOX010000001">
    <property type="protein sequence ID" value="NIH53195.1"/>
    <property type="molecule type" value="Genomic_DNA"/>
</dbReference>
<proteinExistence type="inferred from homology"/>
<dbReference type="GO" id="GO:0032993">
    <property type="term" value="C:protein-DNA complex"/>
    <property type="evidence" value="ECO:0007669"/>
    <property type="project" value="TreeGrafter"/>
</dbReference>
<dbReference type="InterPro" id="IPR005119">
    <property type="entry name" value="LysR_subst-bd"/>
</dbReference>
<keyword evidence="4" id="KW-0804">Transcription</keyword>
<gene>
    <name evidence="6" type="ORF">FHX76_001063</name>
</gene>
<evidence type="ECO:0000313" key="7">
    <source>
        <dbReference type="Proteomes" id="UP000541033"/>
    </source>
</evidence>
<dbReference type="PROSITE" id="PS50931">
    <property type="entry name" value="HTH_LYSR"/>
    <property type="match status" value="1"/>
</dbReference>
<dbReference type="InterPro" id="IPR036388">
    <property type="entry name" value="WH-like_DNA-bd_sf"/>
</dbReference>
<dbReference type="Gene3D" id="1.10.10.10">
    <property type="entry name" value="Winged helix-like DNA-binding domain superfamily/Winged helix DNA-binding domain"/>
    <property type="match status" value="1"/>
</dbReference>
<dbReference type="Gene3D" id="3.40.190.290">
    <property type="match status" value="1"/>
</dbReference>
<keyword evidence="7" id="KW-1185">Reference proteome</keyword>
<dbReference type="FunFam" id="1.10.10.10:FF:000001">
    <property type="entry name" value="LysR family transcriptional regulator"/>
    <property type="match status" value="1"/>
</dbReference>
<comment type="caution">
    <text evidence="6">The sequence shown here is derived from an EMBL/GenBank/DDBJ whole genome shotgun (WGS) entry which is preliminary data.</text>
</comment>
<dbReference type="SUPFAM" id="SSF46785">
    <property type="entry name" value="Winged helix' DNA-binding domain"/>
    <property type="match status" value="1"/>
</dbReference>
<comment type="similarity">
    <text evidence="1">Belongs to the LysR transcriptional regulatory family.</text>
</comment>
<keyword evidence="3 6" id="KW-0238">DNA-binding</keyword>
<evidence type="ECO:0000256" key="3">
    <source>
        <dbReference type="ARBA" id="ARBA00023125"/>
    </source>
</evidence>
<dbReference type="PANTHER" id="PTHR30346">
    <property type="entry name" value="TRANSCRIPTIONAL DUAL REGULATOR HCAR-RELATED"/>
    <property type="match status" value="1"/>
</dbReference>
<evidence type="ECO:0000256" key="4">
    <source>
        <dbReference type="ARBA" id="ARBA00023163"/>
    </source>
</evidence>
<name>A0A7X5R0J5_9MICO</name>
<dbReference type="Pfam" id="PF03466">
    <property type="entry name" value="LysR_substrate"/>
    <property type="match status" value="1"/>
</dbReference>
<dbReference type="AlphaFoldDB" id="A0A7X5R0J5"/>
<dbReference type="Proteomes" id="UP000541033">
    <property type="component" value="Unassembled WGS sequence"/>
</dbReference>
<accession>A0A7X5R0J5</accession>
<dbReference type="Pfam" id="PF00126">
    <property type="entry name" value="HTH_1"/>
    <property type="match status" value="1"/>
</dbReference>
<evidence type="ECO:0000256" key="1">
    <source>
        <dbReference type="ARBA" id="ARBA00009437"/>
    </source>
</evidence>
<feature type="domain" description="HTH lysR-type" evidence="5">
    <location>
        <begin position="1"/>
        <end position="58"/>
    </location>
</feature>
<organism evidence="6 7">
    <name type="scientific">Lysinibacter cavernae</name>
    <dbReference type="NCBI Taxonomy" id="1640652"/>
    <lineage>
        <taxon>Bacteria</taxon>
        <taxon>Bacillati</taxon>
        <taxon>Actinomycetota</taxon>
        <taxon>Actinomycetes</taxon>
        <taxon>Micrococcales</taxon>
        <taxon>Microbacteriaceae</taxon>
        <taxon>Lysinibacter</taxon>
    </lineage>
</organism>
<dbReference type="RefSeq" id="WP_167148607.1">
    <property type="nucleotide sequence ID" value="NZ_JAAMOX010000001.1"/>
</dbReference>
<dbReference type="GO" id="GO:0003677">
    <property type="term" value="F:DNA binding"/>
    <property type="evidence" value="ECO:0007669"/>
    <property type="project" value="UniProtKB-KW"/>
</dbReference>
<dbReference type="PRINTS" id="PR00039">
    <property type="entry name" value="HTHLYSR"/>
</dbReference>
<reference evidence="6 7" key="1">
    <citation type="submission" date="2020-02" db="EMBL/GenBank/DDBJ databases">
        <title>Sequencing the genomes of 1000 actinobacteria strains.</title>
        <authorList>
            <person name="Klenk H.-P."/>
        </authorList>
    </citation>
    <scope>NUCLEOTIDE SEQUENCE [LARGE SCALE GENOMIC DNA]</scope>
    <source>
        <strain evidence="6 7">DSM 27960</strain>
    </source>
</reference>
<sequence>MNLRVLEYFVAVADFGSVTAAADAVRVSQPSVSRQLRGLEASLGVTLLQQHRNHTVLSATGKLFLPVARDLLARSDRARSFVAALAEGVSPPLQIIAPESTIEALIAPLVASEPDINVADVLSVEPTDVFHRIADGQADLGLSTVVPPGELESRRLVDAHIQVVSRIENDPFAPGSVNLSNLDAQKLIVMTRTHYSRIRFDEAAAEAGLDLSFMREMRSVAVAQALATAGKGFPIITGIAFSNVTPHPISHKGACLTVPLYAAWAPGHYADQAIHHLLDRLIYLSRGRESCNCAEV</sequence>
<keyword evidence="2" id="KW-0805">Transcription regulation</keyword>